<organism evidence="1 2">
    <name type="scientific">Steinernema hermaphroditum</name>
    <dbReference type="NCBI Taxonomy" id="289476"/>
    <lineage>
        <taxon>Eukaryota</taxon>
        <taxon>Metazoa</taxon>
        <taxon>Ecdysozoa</taxon>
        <taxon>Nematoda</taxon>
        <taxon>Chromadorea</taxon>
        <taxon>Rhabditida</taxon>
        <taxon>Tylenchina</taxon>
        <taxon>Panagrolaimomorpha</taxon>
        <taxon>Strongyloidoidea</taxon>
        <taxon>Steinernematidae</taxon>
        <taxon>Steinernema</taxon>
    </lineage>
</organism>
<gene>
    <name evidence="1" type="ORF">QR680_019331</name>
</gene>
<protein>
    <submittedName>
        <fullName evidence="1">Uncharacterized protein</fullName>
    </submittedName>
</protein>
<sequence length="125" mass="14445">MKSVHAESLFGQFGQEACDLMIELVGHHPILYTTVTSHLQSAHHWNVLGPKFAQAFLDVVREMRKRYAVDAATVWGAWKSIRVNYFTMHGALKVEALKRRHEERRQERLSMGKLFTVGSYLLKTF</sequence>
<reference evidence="1" key="1">
    <citation type="submission" date="2023-06" db="EMBL/GenBank/DDBJ databases">
        <title>Genomic analysis of the entomopathogenic nematode Steinernema hermaphroditum.</title>
        <authorList>
            <person name="Schwarz E.M."/>
            <person name="Heppert J.K."/>
            <person name="Baniya A."/>
            <person name="Schwartz H.T."/>
            <person name="Tan C.-H."/>
            <person name="Antoshechkin I."/>
            <person name="Sternberg P.W."/>
            <person name="Goodrich-Blair H."/>
            <person name="Dillman A.R."/>
        </authorList>
    </citation>
    <scope>NUCLEOTIDE SEQUENCE</scope>
    <source>
        <strain evidence="1">PS9179</strain>
        <tissue evidence="1">Whole animal</tissue>
    </source>
</reference>
<accession>A0AA39GNB3</accession>
<proteinExistence type="predicted"/>
<evidence type="ECO:0000313" key="2">
    <source>
        <dbReference type="Proteomes" id="UP001175271"/>
    </source>
</evidence>
<dbReference type="AlphaFoldDB" id="A0AA39GNB3"/>
<evidence type="ECO:0000313" key="1">
    <source>
        <dbReference type="EMBL" id="KAK0390381.1"/>
    </source>
</evidence>
<keyword evidence="2" id="KW-1185">Reference proteome</keyword>
<dbReference type="Proteomes" id="UP001175271">
    <property type="component" value="Unassembled WGS sequence"/>
</dbReference>
<dbReference type="EMBL" id="JAUCMV010000006">
    <property type="protein sequence ID" value="KAK0390381.1"/>
    <property type="molecule type" value="Genomic_DNA"/>
</dbReference>
<name>A0AA39GNB3_9BILA</name>
<comment type="caution">
    <text evidence="1">The sequence shown here is derived from an EMBL/GenBank/DDBJ whole genome shotgun (WGS) entry which is preliminary data.</text>
</comment>